<keyword evidence="3" id="KW-1185">Reference proteome</keyword>
<evidence type="ECO:0000256" key="1">
    <source>
        <dbReference type="SAM" id="MobiDB-lite"/>
    </source>
</evidence>
<reference evidence="2 3" key="1">
    <citation type="submission" date="2015-03" db="EMBL/GenBank/DDBJ databases">
        <title>Draft genome of the nematode, Opisthorchis viverrini.</title>
        <authorList>
            <person name="Mitreva M."/>
        </authorList>
    </citation>
    <scope>NUCLEOTIDE SEQUENCE [LARGE SCALE GENOMIC DNA]</scope>
    <source>
        <strain evidence="2">Khon Kaen</strain>
    </source>
</reference>
<accession>A0A1S8X318</accession>
<gene>
    <name evidence="2" type="ORF">X801_03226</name>
</gene>
<dbReference type="EMBL" id="KV892390">
    <property type="protein sequence ID" value="OON20883.1"/>
    <property type="molecule type" value="Genomic_DNA"/>
</dbReference>
<name>A0A1S8X318_OPIVI</name>
<evidence type="ECO:0000313" key="2">
    <source>
        <dbReference type="EMBL" id="OON20883.1"/>
    </source>
</evidence>
<feature type="non-terminal residue" evidence="2">
    <location>
        <position position="1"/>
    </location>
</feature>
<protein>
    <submittedName>
        <fullName evidence="2">Uncharacterized protein</fullName>
    </submittedName>
</protein>
<feature type="region of interest" description="Disordered" evidence="1">
    <location>
        <begin position="18"/>
        <end position="37"/>
    </location>
</feature>
<organism evidence="2 3">
    <name type="scientific">Opisthorchis viverrini</name>
    <name type="common">Southeast Asian liver fluke</name>
    <dbReference type="NCBI Taxonomy" id="6198"/>
    <lineage>
        <taxon>Eukaryota</taxon>
        <taxon>Metazoa</taxon>
        <taxon>Spiralia</taxon>
        <taxon>Lophotrochozoa</taxon>
        <taxon>Platyhelminthes</taxon>
        <taxon>Trematoda</taxon>
        <taxon>Digenea</taxon>
        <taxon>Opisthorchiida</taxon>
        <taxon>Opisthorchiata</taxon>
        <taxon>Opisthorchiidae</taxon>
        <taxon>Opisthorchis</taxon>
    </lineage>
</organism>
<sequence length="110" mass="11687">PCLAPKVRTDAVADKTRQKTNILSISHSPGNTSYSNKSHSSQSFCGAPVVHSNSAVDVICMVLSAVRLNDGKHVFVHLLTFVGPTTREAIFVESGTLLAQISAPLRIADS</sequence>
<dbReference type="Proteomes" id="UP000243686">
    <property type="component" value="Unassembled WGS sequence"/>
</dbReference>
<feature type="non-terminal residue" evidence="2">
    <location>
        <position position="110"/>
    </location>
</feature>
<proteinExistence type="predicted"/>
<feature type="compositionally biased region" description="Polar residues" evidence="1">
    <location>
        <begin position="19"/>
        <end position="37"/>
    </location>
</feature>
<dbReference type="AlphaFoldDB" id="A0A1S8X318"/>
<evidence type="ECO:0000313" key="3">
    <source>
        <dbReference type="Proteomes" id="UP000243686"/>
    </source>
</evidence>